<comment type="caution">
    <text evidence="2">The sequence shown here is derived from an EMBL/GenBank/DDBJ whole genome shotgun (WGS) entry which is preliminary data.</text>
</comment>
<name>A0ABS8L2Z1_9HYPH</name>
<sequence length="86" mass="9137">MAKLSSDVEIPLHWDVVKGEKPGTIMLRLRHKSLSAVKADGIQGGKNVLLVFSQEMATSLANDLLGPPKQNAPTPHPDLQGRSAGA</sequence>
<evidence type="ECO:0000313" key="3">
    <source>
        <dbReference type="Proteomes" id="UP001198862"/>
    </source>
</evidence>
<evidence type="ECO:0000313" key="2">
    <source>
        <dbReference type="EMBL" id="MCC8432716.1"/>
    </source>
</evidence>
<accession>A0ABS8L2Z1</accession>
<reference evidence="2 3" key="1">
    <citation type="submission" date="2021-11" db="EMBL/GenBank/DDBJ databases">
        <authorList>
            <person name="Lee D.-H."/>
            <person name="Kim S.-B."/>
        </authorList>
    </citation>
    <scope>NUCLEOTIDE SEQUENCE [LARGE SCALE GENOMIC DNA]</scope>
    <source>
        <strain evidence="2 3">KCTC 52223</strain>
    </source>
</reference>
<dbReference type="Proteomes" id="UP001198862">
    <property type="component" value="Unassembled WGS sequence"/>
</dbReference>
<proteinExistence type="predicted"/>
<gene>
    <name evidence="2" type="ORF">LJ725_27400</name>
</gene>
<dbReference type="RefSeq" id="WP_230554132.1">
    <property type="nucleotide sequence ID" value="NZ_JAJISD010000017.1"/>
</dbReference>
<evidence type="ECO:0000256" key="1">
    <source>
        <dbReference type="SAM" id="MobiDB-lite"/>
    </source>
</evidence>
<feature type="region of interest" description="Disordered" evidence="1">
    <location>
        <begin position="62"/>
        <end position="86"/>
    </location>
</feature>
<organism evidence="2 3">
    <name type="scientific">Reyranella aquatilis</name>
    <dbReference type="NCBI Taxonomy" id="2035356"/>
    <lineage>
        <taxon>Bacteria</taxon>
        <taxon>Pseudomonadati</taxon>
        <taxon>Pseudomonadota</taxon>
        <taxon>Alphaproteobacteria</taxon>
        <taxon>Hyphomicrobiales</taxon>
        <taxon>Reyranellaceae</taxon>
        <taxon>Reyranella</taxon>
    </lineage>
</organism>
<dbReference type="EMBL" id="JAJISD010000017">
    <property type="protein sequence ID" value="MCC8432716.1"/>
    <property type="molecule type" value="Genomic_DNA"/>
</dbReference>
<protein>
    <submittedName>
        <fullName evidence="2">Uncharacterized protein</fullName>
    </submittedName>
</protein>
<keyword evidence="3" id="KW-1185">Reference proteome</keyword>